<dbReference type="Proteomes" id="UP000515292">
    <property type="component" value="Chromosome"/>
</dbReference>
<protein>
    <submittedName>
        <fullName evidence="1">Phage portal protein</fullName>
    </submittedName>
</protein>
<name>A0A7G5IJ35_9SPHN</name>
<keyword evidence="2" id="KW-1185">Reference proteome</keyword>
<accession>A0A7G5IJ35</accession>
<evidence type="ECO:0000313" key="1">
    <source>
        <dbReference type="EMBL" id="QMW23377.1"/>
    </source>
</evidence>
<dbReference type="KEGG" id="sand:H3309_02420"/>
<gene>
    <name evidence="1" type="ORF">H3309_02420</name>
</gene>
<dbReference type="AlphaFoldDB" id="A0A7G5IJ35"/>
<dbReference type="Gene3D" id="1.20.1270.210">
    <property type="match status" value="1"/>
</dbReference>
<dbReference type="NCBIfam" id="TIGR01537">
    <property type="entry name" value="portal_HK97"/>
    <property type="match status" value="1"/>
</dbReference>
<dbReference type="InterPro" id="IPR006427">
    <property type="entry name" value="Portal_HK97"/>
</dbReference>
<organism evidence="1 2">
    <name type="scientific">Sandaracinobacteroides saxicola</name>
    <dbReference type="NCBI Taxonomy" id="2759707"/>
    <lineage>
        <taxon>Bacteria</taxon>
        <taxon>Pseudomonadati</taxon>
        <taxon>Pseudomonadota</taxon>
        <taxon>Alphaproteobacteria</taxon>
        <taxon>Sphingomonadales</taxon>
        <taxon>Sphingosinicellaceae</taxon>
        <taxon>Sandaracinobacteroides</taxon>
    </lineage>
</organism>
<sequence length="366" mass="39191">MRWPFFRKAAAPAAPLRRWALPGGGGEVPQGYEAQLRAGYGRNAIAQRAVRMVAEAAASAPLMVDGVDHPCIALVAGELVETLATQLLLHGNAFVETGLNHAGMPAALWALRPERMTLETDVAGWPKTWLYRAGGSIARYAAEGDAAAPGLLHLKMVNPLDDHFGMGCLGAASDAVALLNRAAAWNAALLDNAARPSGALLLDGKDGWLSPEQVDRLRDELERAFQGAANAGRPMLLEGGLRWQAMAMTPAEMDFARAREAAAREVALAFGVPPMLLGLPGDATYANYAQANVALWRLTVLPLLGKILRRLSGHLGLWWPGVQLSVDLDAVPALWSDRESLWRHVGAADFLSRDEKRALLGWGAEA</sequence>
<reference evidence="1 2" key="1">
    <citation type="submission" date="2020-07" db="EMBL/GenBank/DDBJ databases">
        <title>Complete genome sequence for Sandaracinobacter sp. M6.</title>
        <authorList>
            <person name="Tang Y."/>
            <person name="Liu Q."/>
            <person name="Guo Z."/>
            <person name="Lei P."/>
            <person name="Huang B."/>
        </authorList>
    </citation>
    <scope>NUCLEOTIDE SEQUENCE [LARGE SCALE GENOMIC DNA]</scope>
    <source>
        <strain evidence="1 2">M6</strain>
    </source>
</reference>
<proteinExistence type="predicted"/>
<dbReference type="RefSeq" id="WP_182297172.1">
    <property type="nucleotide sequence ID" value="NZ_CP059851.1"/>
</dbReference>
<dbReference type="EMBL" id="CP059851">
    <property type="protein sequence ID" value="QMW23377.1"/>
    <property type="molecule type" value="Genomic_DNA"/>
</dbReference>
<dbReference type="Pfam" id="PF04860">
    <property type="entry name" value="Phage_portal"/>
    <property type="match status" value="1"/>
</dbReference>
<dbReference type="InterPro" id="IPR006944">
    <property type="entry name" value="Phage/GTA_portal"/>
</dbReference>
<evidence type="ECO:0000313" key="2">
    <source>
        <dbReference type="Proteomes" id="UP000515292"/>
    </source>
</evidence>
<dbReference type="Gene3D" id="3.30.1120.70">
    <property type="match status" value="1"/>
</dbReference>